<keyword evidence="5" id="KW-1185">Reference proteome</keyword>
<dbReference type="InterPro" id="IPR000757">
    <property type="entry name" value="Beta-glucanase-like"/>
</dbReference>
<sequence>MKDLTGYKLTFSDEFNNRSISKDGAGTTWADIRSEWKYDANSDIGFGNSSFVDASSGYDPFKVENGALTITATPDRTASGYPGSWESGLIHTKNSFQQTYGYFEMRADLSEVKGAWDAFWLLPVEQINKGKNDGWQELDIVEHYGANPAGVYRWIHTTDYHADPNKDLQVYSEDKNQSQGFHTYGMDWNADTISFYYDGQLMGTRPTPSDMHGPMYILANLATQSDADKSGPAPQMKIDYIRAYAKDAGGGTPPVSSPPASSPPVTSPTPVETGKTLTGTAKSDVLTGTDGNDRLVGLDGSDTLIGGKGADKLEGGNGSDTASYATADAGVTASLADASKNKGDAAGDTYSSIEHLTGSRFADVLEGDAKGNLLDGGAGADRLIGGAGNDTYRVDHAGDMVVEAAKGGWDTVFASVDYALSAGQEIEALRAVAGNAGIKLTGNEFANTILGNDGANELHGGAGKDILSGGAGNDRLFGEEGSDRLTGGAGADSFVFTTAPKAGEHDTITDFNVRDDTIELSLSAFGKAGVAGVLSADAFHAAAGGLAHDASDRVIYDTKSGDLFYDADGSGGGAAVRFAHLEPGLALTAADFLLIA</sequence>
<dbReference type="GO" id="GO:0004553">
    <property type="term" value="F:hydrolase activity, hydrolyzing O-glycosyl compounds"/>
    <property type="evidence" value="ECO:0007669"/>
    <property type="project" value="InterPro"/>
</dbReference>
<dbReference type="GO" id="GO:0005509">
    <property type="term" value="F:calcium ion binding"/>
    <property type="evidence" value="ECO:0007669"/>
    <property type="project" value="InterPro"/>
</dbReference>
<evidence type="ECO:0000313" key="4">
    <source>
        <dbReference type="EMBL" id="GGD95783.1"/>
    </source>
</evidence>
<evidence type="ECO:0000259" key="3">
    <source>
        <dbReference type="PROSITE" id="PS51762"/>
    </source>
</evidence>
<dbReference type="SUPFAM" id="SSF51120">
    <property type="entry name" value="beta-Roll"/>
    <property type="match status" value="3"/>
</dbReference>
<dbReference type="InterPro" id="IPR013320">
    <property type="entry name" value="ConA-like_dom_sf"/>
</dbReference>
<gene>
    <name evidence="4" type="ORF">GCM10011390_13230</name>
</gene>
<comment type="similarity">
    <text evidence="1">Belongs to the glycosyl hydrolase 16 family.</text>
</comment>
<proteinExistence type="inferred from homology"/>
<dbReference type="PROSITE" id="PS00330">
    <property type="entry name" value="HEMOLYSIN_CALCIUM"/>
    <property type="match status" value="3"/>
</dbReference>
<dbReference type="EMBL" id="BMIQ01000002">
    <property type="protein sequence ID" value="GGD95783.1"/>
    <property type="molecule type" value="Genomic_DNA"/>
</dbReference>
<dbReference type="Proteomes" id="UP000644699">
    <property type="component" value="Unassembled WGS sequence"/>
</dbReference>
<protein>
    <recommendedName>
        <fullName evidence="3">GH16 domain-containing protein</fullName>
    </recommendedName>
</protein>
<feature type="domain" description="GH16" evidence="3">
    <location>
        <begin position="2"/>
        <end position="249"/>
    </location>
</feature>
<dbReference type="PROSITE" id="PS51762">
    <property type="entry name" value="GH16_2"/>
    <property type="match status" value="1"/>
</dbReference>
<feature type="compositionally biased region" description="Pro residues" evidence="2">
    <location>
        <begin position="255"/>
        <end position="267"/>
    </location>
</feature>
<dbReference type="PRINTS" id="PR00313">
    <property type="entry name" value="CABNDNGRPT"/>
</dbReference>
<name>A0A916ZG83_9HYPH</name>
<dbReference type="Pfam" id="PF00353">
    <property type="entry name" value="HemolysinCabind"/>
    <property type="match status" value="3"/>
</dbReference>
<feature type="region of interest" description="Disordered" evidence="2">
    <location>
        <begin position="248"/>
        <end position="299"/>
    </location>
</feature>
<dbReference type="InterPro" id="IPR001343">
    <property type="entry name" value="Hemolysn_Ca-bd"/>
</dbReference>
<dbReference type="PANTHER" id="PTHR10963:SF55">
    <property type="entry name" value="GLYCOSIDE HYDROLASE FAMILY 16 PROTEIN"/>
    <property type="match status" value="1"/>
</dbReference>
<reference evidence="4" key="1">
    <citation type="journal article" date="2014" name="Int. J. Syst. Evol. Microbiol.">
        <title>Complete genome sequence of Corynebacterium casei LMG S-19264T (=DSM 44701T), isolated from a smear-ripened cheese.</title>
        <authorList>
            <consortium name="US DOE Joint Genome Institute (JGI-PGF)"/>
            <person name="Walter F."/>
            <person name="Albersmeier A."/>
            <person name="Kalinowski J."/>
            <person name="Ruckert C."/>
        </authorList>
    </citation>
    <scope>NUCLEOTIDE SEQUENCE</scope>
    <source>
        <strain evidence="4">CGMCC 1.15367</strain>
    </source>
</reference>
<dbReference type="Gene3D" id="2.150.10.10">
    <property type="entry name" value="Serralysin-like metalloprotease, C-terminal"/>
    <property type="match status" value="2"/>
</dbReference>
<evidence type="ECO:0000313" key="5">
    <source>
        <dbReference type="Proteomes" id="UP000644699"/>
    </source>
</evidence>
<dbReference type="SUPFAM" id="SSF49899">
    <property type="entry name" value="Concanavalin A-like lectins/glucanases"/>
    <property type="match status" value="1"/>
</dbReference>
<evidence type="ECO:0000256" key="2">
    <source>
        <dbReference type="SAM" id="MobiDB-lite"/>
    </source>
</evidence>
<dbReference type="InterPro" id="IPR018511">
    <property type="entry name" value="Hemolysin-typ_Ca-bd_CS"/>
</dbReference>
<dbReference type="AlphaFoldDB" id="A0A916ZG83"/>
<dbReference type="RefSeq" id="WP_188907466.1">
    <property type="nucleotide sequence ID" value="NZ_BMIQ01000002.1"/>
</dbReference>
<dbReference type="Gene3D" id="2.60.120.200">
    <property type="match status" value="1"/>
</dbReference>
<dbReference type="Pfam" id="PF00722">
    <property type="entry name" value="Glyco_hydro_16"/>
    <property type="match status" value="1"/>
</dbReference>
<organism evidence="4 5">
    <name type="scientific">Aureimonas endophytica</name>
    <dbReference type="NCBI Taxonomy" id="2027858"/>
    <lineage>
        <taxon>Bacteria</taxon>
        <taxon>Pseudomonadati</taxon>
        <taxon>Pseudomonadota</taxon>
        <taxon>Alphaproteobacteria</taxon>
        <taxon>Hyphomicrobiales</taxon>
        <taxon>Aurantimonadaceae</taxon>
        <taxon>Aureimonas</taxon>
    </lineage>
</organism>
<evidence type="ECO:0000256" key="1">
    <source>
        <dbReference type="ARBA" id="ARBA00006865"/>
    </source>
</evidence>
<dbReference type="GO" id="GO:0005975">
    <property type="term" value="P:carbohydrate metabolic process"/>
    <property type="evidence" value="ECO:0007669"/>
    <property type="project" value="InterPro"/>
</dbReference>
<accession>A0A916ZG83</accession>
<dbReference type="CDD" id="cd08023">
    <property type="entry name" value="GH16_laminarinase_like"/>
    <property type="match status" value="1"/>
</dbReference>
<dbReference type="InterPro" id="IPR050546">
    <property type="entry name" value="Glycosyl_Hydrlase_16"/>
</dbReference>
<comment type="caution">
    <text evidence="4">The sequence shown here is derived from an EMBL/GenBank/DDBJ whole genome shotgun (WGS) entry which is preliminary data.</text>
</comment>
<dbReference type="InterPro" id="IPR011049">
    <property type="entry name" value="Serralysin-like_metalloprot_C"/>
</dbReference>
<dbReference type="PANTHER" id="PTHR10963">
    <property type="entry name" value="GLYCOSYL HYDROLASE-RELATED"/>
    <property type="match status" value="1"/>
</dbReference>
<reference evidence="4" key="2">
    <citation type="submission" date="2020-09" db="EMBL/GenBank/DDBJ databases">
        <authorList>
            <person name="Sun Q."/>
            <person name="Zhou Y."/>
        </authorList>
    </citation>
    <scope>NUCLEOTIDE SEQUENCE</scope>
    <source>
        <strain evidence="4">CGMCC 1.15367</strain>
    </source>
</reference>